<organism evidence="2 3">
    <name type="scientific">Ascobolus immersus RN42</name>
    <dbReference type="NCBI Taxonomy" id="1160509"/>
    <lineage>
        <taxon>Eukaryota</taxon>
        <taxon>Fungi</taxon>
        <taxon>Dikarya</taxon>
        <taxon>Ascomycota</taxon>
        <taxon>Pezizomycotina</taxon>
        <taxon>Pezizomycetes</taxon>
        <taxon>Pezizales</taxon>
        <taxon>Ascobolaceae</taxon>
        <taxon>Ascobolus</taxon>
    </lineage>
</organism>
<dbReference type="AlphaFoldDB" id="A0A3N4IG38"/>
<evidence type="ECO:0000313" key="2">
    <source>
        <dbReference type="EMBL" id="RPA84417.1"/>
    </source>
</evidence>
<accession>A0A3N4IG38</accession>
<evidence type="ECO:0000313" key="3">
    <source>
        <dbReference type="Proteomes" id="UP000275078"/>
    </source>
</evidence>
<sequence length="121" mass="13474">MGLQWKVVRLSATFLAIPHSISTLSLISFPFQPRHSKAGRSPPRRSSSPSLLTSKSPTSFPPQITTTLNPKDRSGMHHHLYNTLPSHLFFSPSSTPLQFSLLLSSTTNSSKFLFILLSRVR</sequence>
<evidence type="ECO:0000256" key="1">
    <source>
        <dbReference type="SAM" id="MobiDB-lite"/>
    </source>
</evidence>
<feature type="compositionally biased region" description="Low complexity" evidence="1">
    <location>
        <begin position="44"/>
        <end position="62"/>
    </location>
</feature>
<gene>
    <name evidence="2" type="ORF">BJ508DRAFT_38127</name>
</gene>
<reference evidence="2 3" key="1">
    <citation type="journal article" date="2018" name="Nat. Ecol. Evol.">
        <title>Pezizomycetes genomes reveal the molecular basis of ectomycorrhizal truffle lifestyle.</title>
        <authorList>
            <person name="Murat C."/>
            <person name="Payen T."/>
            <person name="Noel B."/>
            <person name="Kuo A."/>
            <person name="Morin E."/>
            <person name="Chen J."/>
            <person name="Kohler A."/>
            <person name="Krizsan K."/>
            <person name="Balestrini R."/>
            <person name="Da Silva C."/>
            <person name="Montanini B."/>
            <person name="Hainaut M."/>
            <person name="Levati E."/>
            <person name="Barry K.W."/>
            <person name="Belfiori B."/>
            <person name="Cichocki N."/>
            <person name="Clum A."/>
            <person name="Dockter R.B."/>
            <person name="Fauchery L."/>
            <person name="Guy J."/>
            <person name="Iotti M."/>
            <person name="Le Tacon F."/>
            <person name="Lindquist E.A."/>
            <person name="Lipzen A."/>
            <person name="Malagnac F."/>
            <person name="Mello A."/>
            <person name="Molinier V."/>
            <person name="Miyauchi S."/>
            <person name="Poulain J."/>
            <person name="Riccioni C."/>
            <person name="Rubini A."/>
            <person name="Sitrit Y."/>
            <person name="Splivallo R."/>
            <person name="Traeger S."/>
            <person name="Wang M."/>
            <person name="Zifcakova L."/>
            <person name="Wipf D."/>
            <person name="Zambonelli A."/>
            <person name="Paolocci F."/>
            <person name="Nowrousian M."/>
            <person name="Ottonello S."/>
            <person name="Baldrian P."/>
            <person name="Spatafora J.W."/>
            <person name="Henrissat B."/>
            <person name="Nagy L.G."/>
            <person name="Aury J.M."/>
            <person name="Wincker P."/>
            <person name="Grigoriev I.V."/>
            <person name="Bonfante P."/>
            <person name="Martin F.M."/>
        </authorList>
    </citation>
    <scope>NUCLEOTIDE SEQUENCE [LARGE SCALE GENOMIC DNA]</scope>
    <source>
        <strain evidence="2 3">RN42</strain>
    </source>
</reference>
<dbReference type="EMBL" id="ML119659">
    <property type="protein sequence ID" value="RPA84417.1"/>
    <property type="molecule type" value="Genomic_DNA"/>
</dbReference>
<dbReference type="Proteomes" id="UP000275078">
    <property type="component" value="Unassembled WGS sequence"/>
</dbReference>
<keyword evidence="3" id="KW-1185">Reference proteome</keyword>
<feature type="region of interest" description="Disordered" evidence="1">
    <location>
        <begin position="34"/>
        <end position="76"/>
    </location>
</feature>
<protein>
    <submittedName>
        <fullName evidence="2">Uncharacterized protein</fullName>
    </submittedName>
</protein>
<proteinExistence type="predicted"/>
<name>A0A3N4IG38_ASCIM</name>